<evidence type="ECO:0000256" key="8">
    <source>
        <dbReference type="SAM" id="Coils"/>
    </source>
</evidence>
<evidence type="ECO:0000256" key="3">
    <source>
        <dbReference type="ARBA" id="ARBA00022481"/>
    </source>
</evidence>
<evidence type="ECO:0000256" key="2">
    <source>
        <dbReference type="ARBA" id="ARBA00010835"/>
    </source>
</evidence>
<proteinExistence type="inferred from homology"/>
<dbReference type="InterPro" id="IPR000352">
    <property type="entry name" value="Pep_chain_release_fac_I"/>
</dbReference>
<dbReference type="Gene3D" id="3.30.70.1660">
    <property type="match status" value="1"/>
</dbReference>
<dbReference type="AlphaFoldDB" id="A0A7X0IBY5"/>
<keyword evidence="3 7" id="KW-0488">Methylation</keyword>
<dbReference type="EMBL" id="JACHIU010000001">
    <property type="protein sequence ID" value="MBB6472255.1"/>
    <property type="molecule type" value="Genomic_DNA"/>
</dbReference>
<dbReference type="PANTHER" id="PTHR43804:SF7">
    <property type="entry name" value="LD18447P"/>
    <property type="match status" value="1"/>
</dbReference>
<name>A0A7X0IBY5_9ACTN</name>
<keyword evidence="11" id="KW-1185">Reference proteome</keyword>
<dbReference type="SUPFAM" id="SSF75620">
    <property type="entry name" value="Release factor"/>
    <property type="match status" value="1"/>
</dbReference>
<gene>
    <name evidence="7" type="primary">prfA</name>
    <name evidence="10" type="ORF">BJ992_001686</name>
</gene>
<reference evidence="10 11" key="1">
    <citation type="submission" date="2020-08" db="EMBL/GenBank/DDBJ databases">
        <title>Sequencing the genomes of 1000 actinobacteria strains.</title>
        <authorList>
            <person name="Klenk H.-P."/>
        </authorList>
    </citation>
    <scope>NUCLEOTIDE SEQUENCE [LARGE SCALE GENOMIC DNA]</scope>
    <source>
        <strain evidence="10 11">DSM 44936</strain>
    </source>
</reference>
<dbReference type="InterPro" id="IPR005139">
    <property type="entry name" value="PCRF"/>
</dbReference>
<dbReference type="FunFam" id="3.30.160.20:FF:000004">
    <property type="entry name" value="Peptide chain release factor 1"/>
    <property type="match status" value="1"/>
</dbReference>
<dbReference type="PROSITE" id="PS00745">
    <property type="entry name" value="RF_PROK_I"/>
    <property type="match status" value="1"/>
</dbReference>
<dbReference type="GO" id="GO:0016149">
    <property type="term" value="F:translation release factor activity, codon specific"/>
    <property type="evidence" value="ECO:0007669"/>
    <property type="project" value="UniProtKB-UniRule"/>
</dbReference>
<dbReference type="FunFam" id="3.30.70.1660:FF:000002">
    <property type="entry name" value="Peptide chain release factor 1"/>
    <property type="match status" value="1"/>
</dbReference>
<accession>A0A7X0IBY5</accession>
<organism evidence="10 11">
    <name type="scientific">Sphaerisporangium rubeum</name>
    <dbReference type="NCBI Taxonomy" id="321317"/>
    <lineage>
        <taxon>Bacteria</taxon>
        <taxon>Bacillati</taxon>
        <taxon>Actinomycetota</taxon>
        <taxon>Actinomycetes</taxon>
        <taxon>Streptosporangiales</taxon>
        <taxon>Streptosporangiaceae</taxon>
        <taxon>Sphaerisporangium</taxon>
    </lineage>
</organism>
<comment type="function">
    <text evidence="1 7">Peptide chain release factor 1 directs the termination of translation in response to the peptide chain termination codons UAG and UAA.</text>
</comment>
<protein>
    <recommendedName>
        <fullName evidence="6 7">Peptide chain release factor 1</fullName>
        <shortName evidence="7">RF-1</shortName>
    </recommendedName>
</protein>
<dbReference type="InterPro" id="IPR045853">
    <property type="entry name" value="Pep_chain_release_fac_I_sf"/>
</dbReference>
<evidence type="ECO:0000259" key="9">
    <source>
        <dbReference type="PROSITE" id="PS00745"/>
    </source>
</evidence>
<comment type="similarity">
    <text evidence="2 7">Belongs to the prokaryotic/mitochondrial release factor family.</text>
</comment>
<dbReference type="NCBIfam" id="NF001859">
    <property type="entry name" value="PRK00591.1"/>
    <property type="match status" value="1"/>
</dbReference>
<evidence type="ECO:0000256" key="4">
    <source>
        <dbReference type="ARBA" id="ARBA00022490"/>
    </source>
</evidence>
<evidence type="ECO:0000313" key="10">
    <source>
        <dbReference type="EMBL" id="MBB6472255.1"/>
    </source>
</evidence>
<dbReference type="Gene3D" id="6.10.140.1950">
    <property type="match status" value="1"/>
</dbReference>
<evidence type="ECO:0000256" key="1">
    <source>
        <dbReference type="ARBA" id="ARBA00002986"/>
    </source>
</evidence>
<keyword evidence="5 7" id="KW-0648">Protein biosynthesis</keyword>
<feature type="domain" description="Prokaryotic-type class I peptide chain release factors" evidence="9">
    <location>
        <begin position="221"/>
        <end position="237"/>
    </location>
</feature>
<dbReference type="InterPro" id="IPR050057">
    <property type="entry name" value="Prokaryotic/Mito_RF"/>
</dbReference>
<dbReference type="InterPro" id="IPR004373">
    <property type="entry name" value="RF-1"/>
</dbReference>
<sequence length="350" mass="38709">MKLDELLGEYSELERSLADPAVHADQNRARTLGRRYAQLTPIVTTYRELEGVRADLEAAKELSEEDAAFAAEAEELEGRIGPLEERLRHLLIPRDPNDDKDIIMEIKAGEGGEESALFAGDLLRMYLRYAEREGWKTEIIDAQHSDLGGYKDVTVAVKAKGADGVWARLKYEGGVHRVQRVPVTESQGRIHTSAAGVLVYPEAEEVDVQIDPNDLRVDVFRSSGPGGQSVNTTDSAVRITHVPTGVVVSCQNEKSQLQNKESALRILRARLLAIAQEEADAAASAERKSQVRTVDRSERVRTYNFPENRISDHRVGFKAYNLDQVLDGELTAVIQALTDAEMAEKLAAHA</sequence>
<evidence type="ECO:0000256" key="5">
    <source>
        <dbReference type="ARBA" id="ARBA00022917"/>
    </source>
</evidence>
<comment type="subcellular location">
    <subcellularLocation>
        <location evidence="7">Cytoplasm</location>
    </subcellularLocation>
</comment>
<dbReference type="Pfam" id="PF03462">
    <property type="entry name" value="PCRF"/>
    <property type="match status" value="1"/>
</dbReference>
<comment type="PTM">
    <text evidence="7">Methylated by PrmC. Methylation increases the termination efficiency of RF1.</text>
</comment>
<dbReference type="HAMAP" id="MF_00093">
    <property type="entry name" value="Rel_fac_1"/>
    <property type="match status" value="1"/>
</dbReference>
<evidence type="ECO:0000313" key="11">
    <source>
        <dbReference type="Proteomes" id="UP000555564"/>
    </source>
</evidence>
<dbReference type="PANTHER" id="PTHR43804">
    <property type="entry name" value="LD18447P"/>
    <property type="match status" value="1"/>
</dbReference>
<evidence type="ECO:0000256" key="7">
    <source>
        <dbReference type="HAMAP-Rule" id="MF_00093"/>
    </source>
</evidence>
<feature type="modified residue" description="N5-methylglutamine" evidence="7">
    <location>
        <position position="228"/>
    </location>
</feature>
<dbReference type="NCBIfam" id="TIGR00019">
    <property type="entry name" value="prfA"/>
    <property type="match status" value="1"/>
</dbReference>
<keyword evidence="4 7" id="KW-0963">Cytoplasm</keyword>
<feature type="coiled-coil region" evidence="8">
    <location>
        <begin position="46"/>
        <end position="79"/>
    </location>
</feature>
<evidence type="ECO:0000256" key="6">
    <source>
        <dbReference type="ARBA" id="ARBA00050039"/>
    </source>
</evidence>
<dbReference type="RefSeq" id="WP_184979342.1">
    <property type="nucleotide sequence ID" value="NZ_BAAALO010000012.1"/>
</dbReference>
<dbReference type="GO" id="GO:0005737">
    <property type="term" value="C:cytoplasm"/>
    <property type="evidence" value="ECO:0007669"/>
    <property type="project" value="UniProtKB-SubCell"/>
</dbReference>
<dbReference type="Pfam" id="PF00472">
    <property type="entry name" value="RF-1"/>
    <property type="match status" value="1"/>
</dbReference>
<comment type="caution">
    <text evidence="10">The sequence shown here is derived from an EMBL/GenBank/DDBJ whole genome shotgun (WGS) entry which is preliminary data.</text>
</comment>
<dbReference type="Gene3D" id="3.30.160.20">
    <property type="match status" value="1"/>
</dbReference>
<dbReference type="SMART" id="SM00937">
    <property type="entry name" value="PCRF"/>
    <property type="match status" value="1"/>
</dbReference>
<keyword evidence="8" id="KW-0175">Coiled coil</keyword>
<dbReference type="Proteomes" id="UP000555564">
    <property type="component" value="Unassembled WGS sequence"/>
</dbReference>